<evidence type="ECO:0000313" key="12">
    <source>
        <dbReference type="Proteomes" id="UP000801492"/>
    </source>
</evidence>
<keyword evidence="12" id="KW-1185">Reference proteome</keyword>
<dbReference type="GO" id="GO:0005788">
    <property type="term" value="C:endoplasmic reticulum lumen"/>
    <property type="evidence" value="ECO:0007669"/>
    <property type="project" value="UniProtKB-SubCell"/>
</dbReference>
<feature type="domain" description="MRH" evidence="10">
    <location>
        <begin position="324"/>
        <end position="448"/>
    </location>
</feature>
<evidence type="ECO:0000256" key="9">
    <source>
        <dbReference type="SAM" id="SignalP"/>
    </source>
</evidence>
<name>A0A8K0D7V6_IGNLU</name>
<evidence type="ECO:0000256" key="3">
    <source>
        <dbReference type="ARBA" id="ARBA00022737"/>
    </source>
</evidence>
<dbReference type="FunFam" id="2.70.130.10:FF:000003">
    <property type="entry name" value="Endoplasmic reticulum lectin 1"/>
    <property type="match status" value="1"/>
</dbReference>
<protein>
    <recommendedName>
        <fullName evidence="7">Endoplasmic reticulum lectin 1</fullName>
    </recommendedName>
    <alternativeName>
        <fullName evidence="8">ER lectin</fullName>
    </alternativeName>
</protein>
<feature type="chain" id="PRO_5035464605" description="Endoplasmic reticulum lectin 1" evidence="9">
    <location>
        <begin position="17"/>
        <end position="479"/>
    </location>
</feature>
<dbReference type="EMBL" id="VTPC01003435">
    <property type="protein sequence ID" value="KAF2898521.1"/>
    <property type="molecule type" value="Genomic_DNA"/>
</dbReference>
<sequence length="479" mass="55361">MFVLFLLLLSALQSMGYKEEAVSYIKGFDDTVLYDINWPGNNIDPLPESESEHLTVSTSYREKYKCMFQSSKTKEEKNEEKQSGTEESKILSPIQLLSALFTQSSCSYRLESYWTYEVCHGRHVRQYHENREGKKVKVQEFILGRWDKENYEVLLDEQKLAEKENTDKNKTIPVKKIDGVKLPYFEITMGNGTKCDLNRNKPRQTKVVYVCYIHGKHEIFSFKEIATCVYEAIILSPLLCVHPKYKPQETGETQISCMPLDYNPRKPRKLIKMENEALKLRRRPELDHIRVEFHPLDLGEKEELPKLPESPVDTSPVESFLAGKNCLSGGTGWWKYEFCYGRYVEQFHIDKNGKRISINLGHFNKAKHLEWLLVHPHKRPKPQGQRTQLSHLYSDGSVCDRTGKPRQTEVKLKCLENTSNPNAVSLYLLEPRFCEYILGVESPLICDILARADENGLVPSGDEESAVEDEISTINIIRV</sequence>
<feature type="signal peptide" evidence="9">
    <location>
        <begin position="1"/>
        <end position="16"/>
    </location>
</feature>
<dbReference type="Proteomes" id="UP000801492">
    <property type="component" value="Unassembled WGS sequence"/>
</dbReference>
<dbReference type="PANTHER" id="PTHR15414">
    <property type="entry name" value="OS-9-RELATED"/>
    <property type="match status" value="1"/>
</dbReference>
<evidence type="ECO:0000313" key="11">
    <source>
        <dbReference type="EMBL" id="KAF2898521.1"/>
    </source>
</evidence>
<feature type="domain" description="MRH" evidence="10">
    <location>
        <begin position="104"/>
        <end position="242"/>
    </location>
</feature>
<evidence type="ECO:0000256" key="7">
    <source>
        <dbReference type="ARBA" id="ARBA00041108"/>
    </source>
</evidence>
<comment type="function">
    <text evidence="6">Probable lectin that binds selectively to improperly folded lumenal proteins. May function in endoplasmic reticulum quality control and endoplasmic reticulum-associated degradation (ERAD) of both non-glycosylated proteins and glycoproteins.</text>
</comment>
<dbReference type="AlphaFoldDB" id="A0A8K0D7V6"/>
<organism evidence="11 12">
    <name type="scientific">Ignelater luminosus</name>
    <name type="common">Cucubano</name>
    <name type="synonym">Pyrophorus luminosus</name>
    <dbReference type="NCBI Taxonomy" id="2038154"/>
    <lineage>
        <taxon>Eukaryota</taxon>
        <taxon>Metazoa</taxon>
        <taxon>Ecdysozoa</taxon>
        <taxon>Arthropoda</taxon>
        <taxon>Hexapoda</taxon>
        <taxon>Insecta</taxon>
        <taxon>Pterygota</taxon>
        <taxon>Neoptera</taxon>
        <taxon>Endopterygota</taxon>
        <taxon>Coleoptera</taxon>
        <taxon>Polyphaga</taxon>
        <taxon>Elateriformia</taxon>
        <taxon>Elateroidea</taxon>
        <taxon>Elateridae</taxon>
        <taxon>Agrypninae</taxon>
        <taxon>Pyrophorini</taxon>
        <taxon>Ignelater</taxon>
    </lineage>
</organism>
<evidence type="ECO:0000256" key="1">
    <source>
        <dbReference type="ARBA" id="ARBA00004319"/>
    </source>
</evidence>
<dbReference type="InterPro" id="IPR045149">
    <property type="entry name" value="OS-9-like"/>
</dbReference>
<evidence type="ECO:0000256" key="6">
    <source>
        <dbReference type="ARBA" id="ARBA00037585"/>
    </source>
</evidence>
<dbReference type="PANTHER" id="PTHR15414:SF0">
    <property type="entry name" value="ENDOPLASMIC RETICULUM LECTIN 1"/>
    <property type="match status" value="1"/>
</dbReference>
<keyword evidence="2 9" id="KW-0732">Signal</keyword>
<gene>
    <name evidence="11" type="ORF">ILUMI_07653</name>
</gene>
<dbReference type="GO" id="GO:0030970">
    <property type="term" value="P:retrograde protein transport, ER to cytosol"/>
    <property type="evidence" value="ECO:0007669"/>
    <property type="project" value="TreeGrafter"/>
</dbReference>
<keyword evidence="3" id="KW-0677">Repeat</keyword>
<evidence type="ECO:0000259" key="10">
    <source>
        <dbReference type="PROSITE" id="PS51914"/>
    </source>
</evidence>
<dbReference type="FunFam" id="2.70.130.10:FF:000001">
    <property type="entry name" value="Endoplasmic reticulum lectin 1"/>
    <property type="match status" value="1"/>
</dbReference>
<reference evidence="11" key="1">
    <citation type="submission" date="2019-08" db="EMBL/GenBank/DDBJ databases">
        <title>The genome of the North American firefly Photinus pyralis.</title>
        <authorList>
            <consortium name="Photinus pyralis genome working group"/>
            <person name="Fallon T.R."/>
            <person name="Sander Lower S.E."/>
            <person name="Weng J.-K."/>
        </authorList>
    </citation>
    <scope>NUCLEOTIDE SEQUENCE</scope>
    <source>
        <strain evidence="11">TRF0915ILg1</strain>
        <tissue evidence="11">Whole body</tissue>
    </source>
</reference>
<comment type="subcellular location">
    <subcellularLocation>
        <location evidence="1">Endoplasmic reticulum lumen</location>
    </subcellularLocation>
</comment>
<dbReference type="Pfam" id="PF07915">
    <property type="entry name" value="PRKCSH"/>
    <property type="match status" value="2"/>
</dbReference>
<evidence type="ECO:0000256" key="5">
    <source>
        <dbReference type="ARBA" id="ARBA00023157"/>
    </source>
</evidence>
<dbReference type="GO" id="GO:0030968">
    <property type="term" value="P:endoplasmic reticulum unfolded protein response"/>
    <property type="evidence" value="ECO:0007669"/>
    <property type="project" value="InterPro"/>
</dbReference>
<dbReference type="InterPro" id="IPR012913">
    <property type="entry name" value="OS9-like_dom"/>
</dbReference>
<keyword evidence="5" id="KW-1015">Disulfide bond</keyword>
<accession>A0A8K0D7V6</accession>
<proteinExistence type="predicted"/>
<dbReference type="PROSITE" id="PS51914">
    <property type="entry name" value="MRH"/>
    <property type="match status" value="2"/>
</dbReference>
<dbReference type="InterPro" id="IPR044865">
    <property type="entry name" value="MRH_dom"/>
</dbReference>
<evidence type="ECO:0000256" key="2">
    <source>
        <dbReference type="ARBA" id="ARBA00022729"/>
    </source>
</evidence>
<evidence type="ECO:0000256" key="8">
    <source>
        <dbReference type="ARBA" id="ARBA00041661"/>
    </source>
</evidence>
<dbReference type="Gene3D" id="2.70.130.10">
    <property type="entry name" value="Mannose-6-phosphate receptor binding domain"/>
    <property type="match status" value="2"/>
</dbReference>
<dbReference type="OrthoDB" id="239053at2759"/>
<dbReference type="SUPFAM" id="SSF50911">
    <property type="entry name" value="Mannose 6-phosphate receptor domain"/>
    <property type="match status" value="2"/>
</dbReference>
<keyword evidence="4" id="KW-0256">Endoplasmic reticulum</keyword>
<comment type="caution">
    <text evidence="11">The sequence shown here is derived from an EMBL/GenBank/DDBJ whole genome shotgun (WGS) entry which is preliminary data.</text>
</comment>
<dbReference type="InterPro" id="IPR009011">
    <property type="entry name" value="Man6P_isomerase_rcpt-bd_dom_sf"/>
</dbReference>
<evidence type="ECO:0000256" key="4">
    <source>
        <dbReference type="ARBA" id="ARBA00022824"/>
    </source>
</evidence>